<evidence type="ECO:0000313" key="2">
    <source>
        <dbReference type="Proteomes" id="UP000014139"/>
    </source>
</evidence>
<dbReference type="AntiFam" id="ANF00142">
    <property type="entry name" value="Shadow ORF (opposite yadG)"/>
</dbReference>
<sequence>MGQDLAEEVLRALALRRGEELFRRRVLDDLAVGHEDHPIGCPPGEPHLVGDDEHRHAVLGEARHHVEDLLDHLRVQRRGRLVEQHDLGPHRQRPRDGDALLLATRKLRRVLVGLVGDADALQQLHRRLARFGLRGLADLHRREHDVLDDGLVREQVERLEHHADVGPQRGQCLALGGQRDAVDGDLARVDRLQPVDRPAQGRLAGARRPEHHDDLAARHLQRDLPEHVQVAEVLVHGGRLDHRRRHLRGHLASRVVRANRAWVTTRWREPTVALPAGKAA</sequence>
<evidence type="ECO:0000313" key="1">
    <source>
        <dbReference type="EMBL" id="EOD70532.1"/>
    </source>
</evidence>
<dbReference type="AlphaFoldDB" id="R1GH14"/>
<accession>R1GH14</accession>
<keyword evidence="2" id="KW-1185">Reference proteome</keyword>
<dbReference type="Proteomes" id="UP000014139">
    <property type="component" value="Unassembled WGS sequence"/>
</dbReference>
<gene>
    <name evidence="1" type="ORF">H480_00505</name>
</gene>
<dbReference type="EMBL" id="AOUO01000006">
    <property type="protein sequence ID" value="EOD70532.1"/>
    <property type="molecule type" value="Genomic_DNA"/>
</dbReference>
<protein>
    <submittedName>
        <fullName evidence="1">6-pyruvoyl-tetrahydropterin synthase</fullName>
    </submittedName>
</protein>
<organism evidence="1 2">
    <name type="scientific">Amycolatopsis vancoresmycina DSM 44592</name>
    <dbReference type="NCBI Taxonomy" id="1292037"/>
    <lineage>
        <taxon>Bacteria</taxon>
        <taxon>Bacillati</taxon>
        <taxon>Actinomycetota</taxon>
        <taxon>Actinomycetes</taxon>
        <taxon>Pseudonocardiales</taxon>
        <taxon>Pseudonocardiaceae</taxon>
        <taxon>Amycolatopsis</taxon>
    </lineage>
</organism>
<name>R1GH14_9PSEU</name>
<comment type="caution">
    <text evidence="1">The sequence shown here is derived from an EMBL/GenBank/DDBJ whole genome shotgun (WGS) entry which is preliminary data.</text>
</comment>
<reference evidence="1 2" key="1">
    <citation type="submission" date="2013-02" db="EMBL/GenBank/DDBJ databases">
        <title>Draft genome sequence of Amycolatopsis vancoresmycina strain DSM 44592T.</title>
        <authorList>
            <person name="Kumar S."/>
            <person name="Kaur N."/>
            <person name="Kaur C."/>
            <person name="Raghava G.P.S."/>
            <person name="Mayilraj S."/>
        </authorList>
    </citation>
    <scope>NUCLEOTIDE SEQUENCE [LARGE SCALE GENOMIC DNA]</scope>
    <source>
        <strain evidence="1 2">DSM 44592</strain>
    </source>
</reference>
<proteinExistence type="predicted"/>
<dbReference type="AntiFam" id="ANF00095">
    <property type="entry name" value="Shadow ORF (opposite ABC transporters)"/>
</dbReference>